<evidence type="ECO:0000313" key="1">
    <source>
        <dbReference type="EMBL" id="PEC19563.1"/>
    </source>
</evidence>
<organism evidence="1 2">
    <name type="scientific">Bacillus cereus</name>
    <dbReference type="NCBI Taxonomy" id="1396"/>
    <lineage>
        <taxon>Bacteria</taxon>
        <taxon>Bacillati</taxon>
        <taxon>Bacillota</taxon>
        <taxon>Bacilli</taxon>
        <taxon>Bacillales</taxon>
        <taxon>Bacillaceae</taxon>
        <taxon>Bacillus</taxon>
        <taxon>Bacillus cereus group</taxon>
    </lineage>
</organism>
<protein>
    <submittedName>
        <fullName evidence="1">Uncharacterized protein</fullName>
    </submittedName>
</protein>
<name>A0A2A7HRT9_BACCE</name>
<sequence>MYTDSIEYLSEKIYHHNTKEYFKEVMSSYTNGNNRSAIVMLYSVVVCDLVYKLQELEDKYSDANAKTILDAIKEEQRQHPNSSSWENILIQEVYDKTNLLEVHDKENLDHLKRHRNLSAHPVLDQLDILFRPNKENVRSHIRNMLDGVLCKSPLLSNKLIVPFVLDLEFIKNELVKDEDLSRYLESKYFSKINNALGQNLFKELWRFVFRLEDDKCEDNRYINFQALRLLFNRNPNQFLAAVQGQASYFSEIRYDNSNILYHMQILFSENPRLYESMTDDLKVILVEKANKDIDILAHSVYLSSNVEEHFNKILFHVSEQETRELPLNLDTMNFLDVFSKNKNYLPELIDLMIKLFEKSYSYDSADDRFSYYIKPYVYEFSKEQFIRLLEIINTNSQIYERRQAKVDNRYLKTAILTLYGESINFSDYEDFKI</sequence>
<dbReference type="Proteomes" id="UP000220006">
    <property type="component" value="Unassembled WGS sequence"/>
</dbReference>
<dbReference type="EMBL" id="NVLK01000064">
    <property type="protein sequence ID" value="PEC19563.1"/>
    <property type="molecule type" value="Genomic_DNA"/>
</dbReference>
<accession>A0A2A7HRT9</accession>
<comment type="caution">
    <text evidence="1">The sequence shown here is derived from an EMBL/GenBank/DDBJ whole genome shotgun (WGS) entry which is preliminary data.</text>
</comment>
<gene>
    <name evidence="1" type="ORF">COM96_24495</name>
</gene>
<dbReference type="AlphaFoldDB" id="A0A2A7HRT9"/>
<evidence type="ECO:0000313" key="2">
    <source>
        <dbReference type="Proteomes" id="UP000220006"/>
    </source>
</evidence>
<proteinExistence type="predicted"/>
<reference evidence="1 2" key="1">
    <citation type="submission" date="2017-09" db="EMBL/GenBank/DDBJ databases">
        <title>Large-scale bioinformatics analysis of Bacillus genomes uncovers conserved roles of natural products in bacterial physiology.</title>
        <authorList>
            <consortium name="Agbiome Team Llc"/>
            <person name="Bleich R.M."/>
            <person name="Grubbs K.J."/>
            <person name="Santa Maria K.C."/>
            <person name="Allen S.E."/>
            <person name="Farag S."/>
            <person name="Shank E.A."/>
            <person name="Bowers A."/>
        </authorList>
    </citation>
    <scope>NUCLEOTIDE SEQUENCE [LARGE SCALE GENOMIC DNA]</scope>
    <source>
        <strain evidence="1 2">AFS096845</strain>
    </source>
</reference>
<dbReference type="RefSeq" id="WP_097905929.1">
    <property type="nucleotide sequence ID" value="NZ_NVLK01000064.1"/>
</dbReference>